<protein>
    <submittedName>
        <fullName evidence="1">Uncharacterized protein</fullName>
    </submittedName>
</protein>
<name>A0A1X0QM00_RHIZD</name>
<evidence type="ECO:0000313" key="1">
    <source>
        <dbReference type="EMBL" id="ORE00775.1"/>
    </source>
</evidence>
<dbReference type="EMBL" id="KV922291">
    <property type="protein sequence ID" value="ORE00775.1"/>
    <property type="molecule type" value="Genomic_DNA"/>
</dbReference>
<reference evidence="1" key="1">
    <citation type="journal article" date="2016" name="Proc. Natl. Acad. Sci. U.S.A.">
        <title>Lipid metabolic changes in an early divergent fungus govern the establishment of a mutualistic symbiosis with endobacteria.</title>
        <authorList>
            <person name="Lastovetsky O.A."/>
            <person name="Gaspar M.L."/>
            <person name="Mondo S.J."/>
            <person name="LaButti K.M."/>
            <person name="Sandor L."/>
            <person name="Grigoriev I.V."/>
            <person name="Henry S.A."/>
            <person name="Pawlowska T.E."/>
        </authorList>
    </citation>
    <scope>NUCLEOTIDE SEQUENCE [LARGE SCALE GENOMIC DNA]</scope>
    <source>
        <strain evidence="1">ATCC 52814</strain>
    </source>
</reference>
<sequence>MTRISGACDSLYLSDFKGFSLILKDALTSVSTKKNCKPHCFFLFGWMKKKHTSCYQTFESLLIPSNIWPRDSASSSHLLLEI</sequence>
<dbReference type="VEuPathDB" id="FungiDB:BCV72DRAFT_325132"/>
<dbReference type="AlphaFoldDB" id="A0A1X0QM00"/>
<accession>A0A1X0QM00</accession>
<organism evidence="1">
    <name type="scientific">Rhizopus microsporus var. microsporus</name>
    <dbReference type="NCBI Taxonomy" id="86635"/>
    <lineage>
        <taxon>Eukaryota</taxon>
        <taxon>Fungi</taxon>
        <taxon>Fungi incertae sedis</taxon>
        <taxon>Mucoromycota</taxon>
        <taxon>Mucoromycotina</taxon>
        <taxon>Mucoromycetes</taxon>
        <taxon>Mucorales</taxon>
        <taxon>Mucorineae</taxon>
        <taxon>Rhizopodaceae</taxon>
        <taxon>Rhizopus</taxon>
    </lineage>
</organism>
<gene>
    <name evidence="1" type="ORF">BCV72DRAFT_325132</name>
</gene>
<dbReference type="Proteomes" id="UP000242414">
    <property type="component" value="Unassembled WGS sequence"/>
</dbReference>
<proteinExistence type="predicted"/>